<dbReference type="Gene3D" id="1.20.1250.20">
    <property type="entry name" value="MFS general substrate transporter like domains"/>
    <property type="match status" value="2"/>
</dbReference>
<dbReference type="Pfam" id="PF07690">
    <property type="entry name" value="MFS_1"/>
    <property type="match status" value="1"/>
</dbReference>
<organism evidence="6 7">
    <name type="scientific">Geomesophilobacter sediminis</name>
    <dbReference type="NCBI Taxonomy" id="2798584"/>
    <lineage>
        <taxon>Bacteria</taxon>
        <taxon>Pseudomonadati</taxon>
        <taxon>Thermodesulfobacteriota</taxon>
        <taxon>Desulfuromonadia</taxon>
        <taxon>Geobacterales</taxon>
        <taxon>Geobacteraceae</taxon>
        <taxon>Geomesophilobacter</taxon>
    </lineage>
</organism>
<dbReference type="GO" id="GO:0022857">
    <property type="term" value="F:transmembrane transporter activity"/>
    <property type="evidence" value="ECO:0007669"/>
    <property type="project" value="InterPro"/>
</dbReference>
<dbReference type="PANTHER" id="PTHR23518:SF2">
    <property type="entry name" value="MAJOR FACILITATOR SUPERFAMILY TRANSPORTER"/>
    <property type="match status" value="1"/>
</dbReference>
<keyword evidence="2 4" id="KW-1133">Transmembrane helix</keyword>
<sequence>MNNNRGLRSLLAVNVLAGSASGVMLLVLPLYTLWLNASPAEMGLIGGMAGAGRMLIIVPSGVWVDRYGTRPLFVGSTLLCVLLTAAIPWIRNPLPLMAVLFFQGMTQSIGFMTLQASFLTILRHLNASQAGWQRSATQFGFYLIGPLAGALLISGDRYAPAFLAVSALFLAGVAVTLYAGDAETTGPRQQPPSATLGDDFRQTLSLLGDNDLRCALGIEFLGAAVFMMYRTFMGPVALDVLKLSTHAVFWLVTTQGTAAMCLLFWGGGLVRNRSTVWTFTAASFLVIAGNALLALANGFAVAWLGGLIYGAGTGLLSYASLIRLSKVPGEKGKIAALFSLSIAVGNTVGPVCAGYTGELIGLRGAFLVPVALMLASLAGLALWLRRPQRVEDTFPLEVSGEEN</sequence>
<dbReference type="PANTHER" id="PTHR23518">
    <property type="entry name" value="C-METHYLTRANSFERASE"/>
    <property type="match status" value="1"/>
</dbReference>
<evidence type="ECO:0000313" key="6">
    <source>
        <dbReference type="EMBL" id="MBJ6724324.1"/>
    </source>
</evidence>
<accession>A0A8J7IPJ5</accession>
<dbReference type="EMBL" id="JAEMHM010000004">
    <property type="protein sequence ID" value="MBJ6724324.1"/>
    <property type="molecule type" value="Genomic_DNA"/>
</dbReference>
<evidence type="ECO:0000313" key="7">
    <source>
        <dbReference type="Proteomes" id="UP000636888"/>
    </source>
</evidence>
<gene>
    <name evidence="6" type="ORF">JFN93_06365</name>
</gene>
<evidence type="ECO:0000256" key="3">
    <source>
        <dbReference type="ARBA" id="ARBA00023136"/>
    </source>
</evidence>
<dbReference type="InterPro" id="IPR020846">
    <property type="entry name" value="MFS_dom"/>
</dbReference>
<feature type="transmembrane region" description="Helical" evidence="4">
    <location>
        <begin position="362"/>
        <end position="384"/>
    </location>
</feature>
<feature type="domain" description="Major facilitator superfamily (MFS) profile" evidence="5">
    <location>
        <begin position="160"/>
        <end position="403"/>
    </location>
</feature>
<dbReference type="InterPro" id="IPR036259">
    <property type="entry name" value="MFS_trans_sf"/>
</dbReference>
<feature type="transmembrane region" description="Helical" evidence="4">
    <location>
        <begin position="302"/>
        <end position="322"/>
    </location>
</feature>
<keyword evidence="7" id="KW-1185">Reference proteome</keyword>
<protein>
    <submittedName>
        <fullName evidence="6">MFS transporter</fullName>
    </submittedName>
</protein>
<feature type="transmembrane region" description="Helical" evidence="4">
    <location>
        <begin position="334"/>
        <end position="356"/>
    </location>
</feature>
<feature type="transmembrane region" description="Helical" evidence="4">
    <location>
        <begin position="139"/>
        <end position="155"/>
    </location>
</feature>
<evidence type="ECO:0000256" key="4">
    <source>
        <dbReference type="SAM" id="Phobius"/>
    </source>
</evidence>
<proteinExistence type="predicted"/>
<comment type="caution">
    <text evidence="6">The sequence shown here is derived from an EMBL/GenBank/DDBJ whole genome shotgun (WGS) entry which is preliminary data.</text>
</comment>
<dbReference type="PROSITE" id="PS50850">
    <property type="entry name" value="MFS"/>
    <property type="match status" value="1"/>
</dbReference>
<name>A0A8J7IPJ5_9BACT</name>
<keyword evidence="1 4" id="KW-0812">Transmembrane</keyword>
<dbReference type="Proteomes" id="UP000636888">
    <property type="component" value="Unassembled WGS sequence"/>
</dbReference>
<evidence type="ECO:0000256" key="1">
    <source>
        <dbReference type="ARBA" id="ARBA00022692"/>
    </source>
</evidence>
<dbReference type="RefSeq" id="WP_199383158.1">
    <property type="nucleotide sequence ID" value="NZ_JAEMHM010000004.1"/>
</dbReference>
<feature type="transmembrane region" description="Helical" evidence="4">
    <location>
        <begin position="43"/>
        <end position="64"/>
    </location>
</feature>
<feature type="transmembrane region" description="Helical" evidence="4">
    <location>
        <begin position="12"/>
        <end position="31"/>
    </location>
</feature>
<evidence type="ECO:0000256" key="2">
    <source>
        <dbReference type="ARBA" id="ARBA00022989"/>
    </source>
</evidence>
<feature type="transmembrane region" description="Helical" evidence="4">
    <location>
        <begin position="214"/>
        <end position="232"/>
    </location>
</feature>
<keyword evidence="3 4" id="KW-0472">Membrane</keyword>
<evidence type="ECO:0000259" key="5">
    <source>
        <dbReference type="PROSITE" id="PS50850"/>
    </source>
</evidence>
<reference evidence="6" key="1">
    <citation type="submission" date="2020-12" db="EMBL/GenBank/DDBJ databases">
        <title>Geomonas sp. Red875, isolated from river sediment.</title>
        <authorList>
            <person name="Xu Z."/>
            <person name="Zhang Z."/>
            <person name="Masuda Y."/>
            <person name="Itoh H."/>
            <person name="Senoo K."/>
        </authorList>
    </citation>
    <scope>NUCLEOTIDE SEQUENCE</scope>
    <source>
        <strain evidence="6">Red875</strain>
    </source>
</reference>
<dbReference type="SUPFAM" id="SSF103473">
    <property type="entry name" value="MFS general substrate transporter"/>
    <property type="match status" value="1"/>
</dbReference>
<feature type="transmembrane region" description="Helical" evidence="4">
    <location>
        <begin position="96"/>
        <end position="119"/>
    </location>
</feature>
<feature type="transmembrane region" description="Helical" evidence="4">
    <location>
        <begin position="247"/>
        <end position="265"/>
    </location>
</feature>
<feature type="transmembrane region" description="Helical" evidence="4">
    <location>
        <begin position="277"/>
        <end position="296"/>
    </location>
</feature>
<dbReference type="InterPro" id="IPR011701">
    <property type="entry name" value="MFS"/>
</dbReference>
<feature type="transmembrane region" description="Helical" evidence="4">
    <location>
        <begin position="161"/>
        <end position="180"/>
    </location>
</feature>
<dbReference type="AlphaFoldDB" id="A0A8J7IPJ5"/>
<feature type="transmembrane region" description="Helical" evidence="4">
    <location>
        <begin position="71"/>
        <end position="90"/>
    </location>
</feature>